<feature type="transmembrane region" description="Helical" evidence="5">
    <location>
        <begin position="340"/>
        <end position="361"/>
    </location>
</feature>
<feature type="transmembrane region" description="Helical" evidence="5">
    <location>
        <begin position="6"/>
        <end position="27"/>
    </location>
</feature>
<feature type="transmembrane region" description="Helical" evidence="5">
    <location>
        <begin position="155"/>
        <end position="174"/>
    </location>
</feature>
<gene>
    <name evidence="7" type="ORF">UW78_C0024G0010</name>
</gene>
<evidence type="ECO:0000256" key="2">
    <source>
        <dbReference type="ARBA" id="ARBA00022692"/>
    </source>
</evidence>
<dbReference type="PANTHER" id="PTHR37422:SF13">
    <property type="entry name" value="LIPOPOLYSACCHARIDE BIOSYNTHESIS PROTEIN PA4999-RELATED"/>
    <property type="match status" value="1"/>
</dbReference>
<feature type="transmembrane region" description="Helical" evidence="5">
    <location>
        <begin position="90"/>
        <end position="110"/>
    </location>
</feature>
<comment type="subcellular location">
    <subcellularLocation>
        <location evidence="1">Membrane</location>
        <topology evidence="1">Multi-pass membrane protein</topology>
    </subcellularLocation>
</comment>
<dbReference type="PANTHER" id="PTHR37422">
    <property type="entry name" value="TEICHURONIC ACID BIOSYNTHESIS PROTEIN TUAE"/>
    <property type="match status" value="1"/>
</dbReference>
<keyword evidence="3 5" id="KW-1133">Transmembrane helix</keyword>
<dbReference type="Proteomes" id="UP000034595">
    <property type="component" value="Unassembled WGS sequence"/>
</dbReference>
<feature type="domain" description="O-antigen ligase-related" evidence="6">
    <location>
        <begin position="163"/>
        <end position="317"/>
    </location>
</feature>
<reference evidence="7 8" key="1">
    <citation type="journal article" date="2015" name="Nature">
        <title>rRNA introns, odd ribosomes, and small enigmatic genomes across a large radiation of phyla.</title>
        <authorList>
            <person name="Brown C.T."/>
            <person name="Hug L.A."/>
            <person name="Thomas B.C."/>
            <person name="Sharon I."/>
            <person name="Castelle C.J."/>
            <person name="Singh A."/>
            <person name="Wilkins M.J."/>
            <person name="Williams K.H."/>
            <person name="Banfield J.F."/>
        </authorList>
    </citation>
    <scope>NUCLEOTIDE SEQUENCE [LARGE SCALE GENOMIC DNA]</scope>
</reference>
<evidence type="ECO:0000313" key="7">
    <source>
        <dbReference type="EMBL" id="KKT80825.1"/>
    </source>
</evidence>
<evidence type="ECO:0000313" key="8">
    <source>
        <dbReference type="Proteomes" id="UP000034595"/>
    </source>
</evidence>
<evidence type="ECO:0000256" key="1">
    <source>
        <dbReference type="ARBA" id="ARBA00004141"/>
    </source>
</evidence>
<feature type="transmembrane region" description="Helical" evidence="5">
    <location>
        <begin position="39"/>
        <end position="58"/>
    </location>
</feature>
<feature type="transmembrane region" description="Helical" evidence="5">
    <location>
        <begin position="367"/>
        <end position="385"/>
    </location>
</feature>
<dbReference type="InterPro" id="IPR051533">
    <property type="entry name" value="WaaL-like"/>
</dbReference>
<name>A0A0G1KB54_9BACT</name>
<dbReference type="Pfam" id="PF04932">
    <property type="entry name" value="Wzy_C"/>
    <property type="match status" value="1"/>
</dbReference>
<evidence type="ECO:0000259" key="6">
    <source>
        <dbReference type="Pfam" id="PF04932"/>
    </source>
</evidence>
<protein>
    <recommendedName>
        <fullName evidence="6">O-antigen ligase-related domain-containing protein</fullName>
    </recommendedName>
</protein>
<feature type="transmembrane region" description="Helical" evidence="5">
    <location>
        <begin position="205"/>
        <end position="223"/>
    </location>
</feature>
<feature type="transmembrane region" description="Helical" evidence="5">
    <location>
        <begin position="64"/>
        <end position="83"/>
    </location>
</feature>
<accession>A0A0G1KB54</accession>
<feature type="non-terminal residue" evidence="7">
    <location>
        <position position="404"/>
    </location>
</feature>
<evidence type="ECO:0000256" key="3">
    <source>
        <dbReference type="ARBA" id="ARBA00022989"/>
    </source>
</evidence>
<keyword evidence="2 5" id="KW-0812">Transmembrane</keyword>
<keyword evidence="4 5" id="KW-0472">Membrane</keyword>
<proteinExistence type="predicted"/>
<organism evidence="7 8">
    <name type="scientific">Candidatus Azambacteria bacterium GW2011_GWA1_44_9</name>
    <dbReference type="NCBI Taxonomy" id="1618610"/>
    <lineage>
        <taxon>Bacteria</taxon>
        <taxon>Candidatus Azamiibacteriota</taxon>
    </lineage>
</organism>
<evidence type="ECO:0000256" key="4">
    <source>
        <dbReference type="ARBA" id="ARBA00023136"/>
    </source>
</evidence>
<dbReference type="InterPro" id="IPR007016">
    <property type="entry name" value="O-antigen_ligase-rel_domated"/>
</dbReference>
<feature type="transmembrane region" description="Helical" evidence="5">
    <location>
        <begin position="180"/>
        <end position="198"/>
    </location>
</feature>
<sequence length="404" mass="45930">MKLNQFLRYGIFGGLALVPFTPLVVASTMFFPFITGKNFMFRILVITVTALWLVWSNFERMDGLITQIHLFLYFIVATGVLTTRRYWYQFFNVNLVAASIVSIYALSQLLGSADIHQGSTRIDATLGNAAYMAVYMLINLFLAAYLGVVATKNIWLRSLYGGLALWFTILLYLTQTRGTILGLIGGLFLLGLILAWRGEGRLKKMAIGLSIGVVVLVGMFFALRNTDLIKNSQTLSRFASISLTEQTTTSRFTIWSMSLKAVAERPILGWGPESYVYVFSKYYDPVLWRQEPWFDRSHNVFLDWLVTTGVLGLTAYLFLFGVAIYYLFRLGLLRKKDSNQTEMIGVGLLVALLVAYFSHNFFVFDNLISYILFFSLLGYIHTWVTEDKKSFFGPKIAPEWGVYL</sequence>
<dbReference type="EMBL" id="LCJQ01000024">
    <property type="protein sequence ID" value="KKT80825.1"/>
    <property type="molecule type" value="Genomic_DNA"/>
</dbReference>
<evidence type="ECO:0000256" key="5">
    <source>
        <dbReference type="SAM" id="Phobius"/>
    </source>
</evidence>
<comment type="caution">
    <text evidence="7">The sequence shown here is derived from an EMBL/GenBank/DDBJ whole genome shotgun (WGS) entry which is preliminary data.</text>
</comment>
<feature type="transmembrane region" description="Helical" evidence="5">
    <location>
        <begin position="304"/>
        <end position="328"/>
    </location>
</feature>
<feature type="transmembrane region" description="Helical" evidence="5">
    <location>
        <begin position="130"/>
        <end position="148"/>
    </location>
</feature>
<dbReference type="AlphaFoldDB" id="A0A0G1KB54"/>
<dbReference type="GO" id="GO:0016020">
    <property type="term" value="C:membrane"/>
    <property type="evidence" value="ECO:0007669"/>
    <property type="project" value="UniProtKB-SubCell"/>
</dbReference>